<reference evidence="2" key="1">
    <citation type="submission" date="2017-03" db="EMBL/GenBank/DDBJ databases">
        <title>Phytopthora megakarya and P. palmivora, two closely related causual agents of cacao black pod achieved similar genome size and gene model numbers by different mechanisms.</title>
        <authorList>
            <person name="Ali S."/>
            <person name="Shao J."/>
            <person name="Larry D.J."/>
            <person name="Kronmiller B."/>
            <person name="Shen D."/>
            <person name="Strem M.D."/>
            <person name="Melnick R.L."/>
            <person name="Guiltinan M.J."/>
            <person name="Tyler B.M."/>
            <person name="Meinhardt L.W."/>
            <person name="Bailey B.A."/>
        </authorList>
    </citation>
    <scope>NUCLEOTIDE SEQUENCE [LARGE SCALE GENOMIC DNA]</scope>
    <source>
        <strain evidence="2">zdho120</strain>
    </source>
</reference>
<evidence type="ECO:0000313" key="2">
    <source>
        <dbReference type="Proteomes" id="UP000198211"/>
    </source>
</evidence>
<proteinExistence type="predicted"/>
<dbReference type="AlphaFoldDB" id="A0A225W7B9"/>
<sequence>MLLADIVRQRHGKFGDDTRPNKGLDPDRPLFVLQGYPLINQPIDIARHGICPTWKKRFPPLRKNHGSAFAKCKSVELISSLISHYINNGNKWNGARAVQGQKRDDVCPIHDLSYPDNHSTNAYINKQFISAIDFTSVVAIAWRIEELAQTYPGVAIKNLEGDVKSTFRHLMPHSEHQRFRVKYRYCRLSRSFRMVRFTDVLSYFWKGDIVNRESKFTCIRIRIRKG</sequence>
<organism evidence="1 2">
    <name type="scientific">Phytophthora megakarya</name>
    <dbReference type="NCBI Taxonomy" id="4795"/>
    <lineage>
        <taxon>Eukaryota</taxon>
        <taxon>Sar</taxon>
        <taxon>Stramenopiles</taxon>
        <taxon>Oomycota</taxon>
        <taxon>Peronosporomycetes</taxon>
        <taxon>Peronosporales</taxon>
        <taxon>Peronosporaceae</taxon>
        <taxon>Phytophthora</taxon>
    </lineage>
</organism>
<name>A0A225W7B9_9STRA</name>
<evidence type="ECO:0000313" key="1">
    <source>
        <dbReference type="EMBL" id="OWZ13059.1"/>
    </source>
</evidence>
<comment type="caution">
    <text evidence="1">The sequence shown here is derived from an EMBL/GenBank/DDBJ whole genome shotgun (WGS) entry which is preliminary data.</text>
</comment>
<protein>
    <submittedName>
        <fullName evidence="1">Uncharacterized protein</fullName>
    </submittedName>
</protein>
<dbReference type="Proteomes" id="UP000198211">
    <property type="component" value="Unassembled WGS sequence"/>
</dbReference>
<keyword evidence="2" id="KW-1185">Reference proteome</keyword>
<accession>A0A225W7B9</accession>
<gene>
    <name evidence="1" type="ORF">PHMEG_00013685</name>
</gene>
<dbReference type="EMBL" id="NBNE01001683">
    <property type="protein sequence ID" value="OWZ13059.1"/>
    <property type="molecule type" value="Genomic_DNA"/>
</dbReference>